<feature type="region of interest" description="Disordered" evidence="3">
    <location>
        <begin position="156"/>
        <end position="213"/>
    </location>
</feature>
<feature type="compositionally biased region" description="Acidic residues" evidence="3">
    <location>
        <begin position="161"/>
        <end position="187"/>
    </location>
</feature>
<proteinExistence type="inferred from homology"/>
<dbReference type="EMBL" id="JAUKUA010000006">
    <property type="protein sequence ID" value="KAK0707534.1"/>
    <property type="molecule type" value="Genomic_DNA"/>
</dbReference>
<reference evidence="4" key="1">
    <citation type="submission" date="2023-06" db="EMBL/GenBank/DDBJ databases">
        <title>Genome-scale phylogeny and comparative genomics of the fungal order Sordariales.</title>
        <authorList>
            <consortium name="Lawrence Berkeley National Laboratory"/>
            <person name="Hensen N."/>
            <person name="Bonometti L."/>
            <person name="Westerberg I."/>
            <person name="Brannstrom I.O."/>
            <person name="Guillou S."/>
            <person name="Cros-Aarteil S."/>
            <person name="Calhoun S."/>
            <person name="Haridas S."/>
            <person name="Kuo A."/>
            <person name="Mondo S."/>
            <person name="Pangilinan J."/>
            <person name="Riley R."/>
            <person name="Labutti K."/>
            <person name="Andreopoulos B."/>
            <person name="Lipzen A."/>
            <person name="Chen C."/>
            <person name="Yanf M."/>
            <person name="Daum C."/>
            <person name="Ng V."/>
            <person name="Clum A."/>
            <person name="Steindorff A."/>
            <person name="Ohm R."/>
            <person name="Martin F."/>
            <person name="Silar P."/>
            <person name="Natvig D."/>
            <person name="Lalanne C."/>
            <person name="Gautier V."/>
            <person name="Ament-Velasquez S.L."/>
            <person name="Kruys A."/>
            <person name="Hutchinson M.I."/>
            <person name="Powell A.J."/>
            <person name="Barry K."/>
            <person name="Miller A.N."/>
            <person name="Grigoriev I.V."/>
            <person name="Debuchy R."/>
            <person name="Gladieux P."/>
            <person name="Thoren M.H."/>
            <person name="Johannesson H."/>
        </authorList>
    </citation>
    <scope>NUCLEOTIDE SEQUENCE</scope>
    <source>
        <strain evidence="4">SMH4607-1</strain>
    </source>
</reference>
<name>A0AA40A1I5_9PEZI</name>
<accession>A0AA40A1I5</accession>
<feature type="compositionally biased region" description="Low complexity" evidence="3">
    <location>
        <begin position="62"/>
        <end position="85"/>
    </location>
</feature>
<keyword evidence="5" id="KW-1185">Reference proteome</keyword>
<dbReference type="InterPro" id="IPR019398">
    <property type="entry name" value="Pre-rRNA_process_TSR2"/>
</dbReference>
<evidence type="ECO:0000313" key="4">
    <source>
        <dbReference type="EMBL" id="KAK0707534.1"/>
    </source>
</evidence>
<feature type="region of interest" description="Disordered" evidence="3">
    <location>
        <begin position="59"/>
        <end position="93"/>
    </location>
</feature>
<gene>
    <name evidence="4" type="ORF">B0H67DRAFT_602841</name>
</gene>
<protein>
    <submittedName>
        <fullName evidence="4">Pre-rRNA-processing protein TSR2-domain-containing protein</fullName>
    </submittedName>
</protein>
<dbReference type="Pfam" id="PF10273">
    <property type="entry name" value="WGG"/>
    <property type="match status" value="1"/>
</dbReference>
<keyword evidence="2" id="KW-0698">rRNA processing</keyword>
<comment type="caution">
    <text evidence="4">The sequence shown here is derived from an EMBL/GenBank/DDBJ whole genome shotgun (WGS) entry which is preliminary data.</text>
</comment>
<dbReference type="GO" id="GO:0006364">
    <property type="term" value="P:rRNA processing"/>
    <property type="evidence" value="ECO:0007669"/>
    <property type="project" value="UniProtKB-KW"/>
</dbReference>
<evidence type="ECO:0000256" key="3">
    <source>
        <dbReference type="SAM" id="MobiDB-lite"/>
    </source>
</evidence>
<evidence type="ECO:0000256" key="2">
    <source>
        <dbReference type="ARBA" id="ARBA00022552"/>
    </source>
</evidence>
<dbReference type="PANTHER" id="PTHR21250">
    <property type="entry name" value="PRE-RRNA-PROCESSING PROTEIN TSR2 HOMOLOG"/>
    <property type="match status" value="1"/>
</dbReference>
<dbReference type="Proteomes" id="UP001172102">
    <property type="component" value="Unassembled WGS sequence"/>
</dbReference>
<sequence>MADSPTPATCQTNFEQGVALALHLWPALTLAVQNNWGGADSSDKRDWFAGAIVELFPDLSKPTTTPATAGTTTTTPATSNGAAPSADEEPDQTDVETVLLQVMLDEFEVNVDDESAFEVAEQVMRVRNECLRGKFDEVAALQRRFDSRKGTKVVGVLTKADDEDQETDWDTDDDEDEEDSDEDEEMGDAPPVKKKEPVEVDEDGFTKVTRKKK</sequence>
<comment type="similarity">
    <text evidence="1">Belongs to the TSR2 family.</text>
</comment>
<dbReference type="AlphaFoldDB" id="A0AA40A1I5"/>
<evidence type="ECO:0000256" key="1">
    <source>
        <dbReference type="ARBA" id="ARBA00006524"/>
    </source>
</evidence>
<evidence type="ECO:0000313" key="5">
    <source>
        <dbReference type="Proteomes" id="UP001172102"/>
    </source>
</evidence>
<organism evidence="4 5">
    <name type="scientific">Lasiosphaeris hirsuta</name>
    <dbReference type="NCBI Taxonomy" id="260670"/>
    <lineage>
        <taxon>Eukaryota</taxon>
        <taxon>Fungi</taxon>
        <taxon>Dikarya</taxon>
        <taxon>Ascomycota</taxon>
        <taxon>Pezizomycotina</taxon>
        <taxon>Sordariomycetes</taxon>
        <taxon>Sordariomycetidae</taxon>
        <taxon>Sordariales</taxon>
        <taxon>Lasiosphaeriaceae</taxon>
        <taxon>Lasiosphaeris</taxon>
    </lineage>
</organism>